<feature type="domain" description="Nudix hydrolase" evidence="2">
    <location>
        <begin position="4"/>
        <end position="132"/>
    </location>
</feature>
<dbReference type="InterPro" id="IPR020084">
    <property type="entry name" value="NUDIX_hydrolase_CS"/>
</dbReference>
<dbReference type="SUPFAM" id="SSF55811">
    <property type="entry name" value="Nudix"/>
    <property type="match status" value="1"/>
</dbReference>
<dbReference type="InterPro" id="IPR013078">
    <property type="entry name" value="His_Pase_superF_clade-1"/>
</dbReference>
<dbReference type="InterPro" id="IPR051325">
    <property type="entry name" value="Nudix_hydrolase_domain"/>
</dbReference>
<dbReference type="CDD" id="cd07067">
    <property type="entry name" value="HP_PGM_like"/>
    <property type="match status" value="1"/>
</dbReference>
<gene>
    <name evidence="3" type="ORF">UFOPK2982_00679</name>
</gene>
<dbReference type="GO" id="GO:0006167">
    <property type="term" value="P:AMP biosynthetic process"/>
    <property type="evidence" value="ECO:0007669"/>
    <property type="project" value="TreeGrafter"/>
</dbReference>
<dbReference type="Pfam" id="PF00293">
    <property type="entry name" value="NUDIX"/>
    <property type="match status" value="1"/>
</dbReference>
<protein>
    <submittedName>
        <fullName evidence="3">Unannotated protein</fullName>
    </submittedName>
</protein>
<dbReference type="GO" id="GO:0006754">
    <property type="term" value="P:ATP biosynthetic process"/>
    <property type="evidence" value="ECO:0007669"/>
    <property type="project" value="TreeGrafter"/>
</dbReference>
<dbReference type="AlphaFoldDB" id="A0A6J6X826"/>
<dbReference type="CDD" id="cd03673">
    <property type="entry name" value="NUDIX_Ap6A_hydrolase"/>
    <property type="match status" value="1"/>
</dbReference>
<dbReference type="PANTHER" id="PTHR21340:SF0">
    <property type="entry name" value="BIS(5'-NUCLEOSYL)-TETRAPHOSPHATASE [ASYMMETRICAL]"/>
    <property type="match status" value="1"/>
</dbReference>
<dbReference type="GO" id="GO:0004081">
    <property type="term" value="F:bis(5'-nucleosyl)-tetraphosphatase (asymmetrical) activity"/>
    <property type="evidence" value="ECO:0007669"/>
    <property type="project" value="TreeGrafter"/>
</dbReference>
<dbReference type="EMBL" id="CAFAAE010000091">
    <property type="protein sequence ID" value="CAB4792325.1"/>
    <property type="molecule type" value="Genomic_DNA"/>
</dbReference>
<sequence>MMSSRVLAAGAIVWRRNDSDELEVALIHRPKYDDWSFPKGKLEENEIAIACAFREVMEETGFSIVMGPYIGELNYLTHGINKNVHYWSARFISVVGVPQPSEVDVVKWFSISEAEVKLSRPDDISILKTFMNFDLDTNVLVLLRHAKALDRNEWIGDDGDRPLIQLGQLQAKRLLSTMQVYGIEEIHSSAAVRCYETVTPIARSLNLNLIFAEDLSEYVYAKNPDKPYKYIKELMKVNSNVIACSHNPILPEILNRLIEKTGIESSQTKLEPGDAWVIHHVDNVIIAIDFLASPAV</sequence>
<dbReference type="PANTHER" id="PTHR21340">
    <property type="entry name" value="DIADENOSINE 5,5-P1,P4-TETRAPHOSPHATE PYROPHOSPHOHYDROLASE MUTT"/>
    <property type="match status" value="1"/>
</dbReference>
<dbReference type="InterPro" id="IPR029033">
    <property type="entry name" value="His_PPase_superfam"/>
</dbReference>
<dbReference type="PROSITE" id="PS00893">
    <property type="entry name" value="NUDIX_BOX"/>
    <property type="match status" value="1"/>
</dbReference>
<evidence type="ECO:0000259" key="2">
    <source>
        <dbReference type="PROSITE" id="PS51462"/>
    </source>
</evidence>
<dbReference type="Gene3D" id="3.90.79.10">
    <property type="entry name" value="Nucleoside Triphosphate Pyrophosphohydrolase"/>
    <property type="match status" value="1"/>
</dbReference>
<proteinExistence type="predicted"/>
<dbReference type="SUPFAM" id="SSF53254">
    <property type="entry name" value="Phosphoglycerate mutase-like"/>
    <property type="match status" value="1"/>
</dbReference>
<evidence type="ECO:0000313" key="3">
    <source>
        <dbReference type="EMBL" id="CAB4792325.1"/>
    </source>
</evidence>
<dbReference type="InterPro" id="IPR000086">
    <property type="entry name" value="NUDIX_hydrolase_dom"/>
</dbReference>
<dbReference type="Pfam" id="PF00300">
    <property type="entry name" value="His_Phos_1"/>
    <property type="match status" value="1"/>
</dbReference>
<name>A0A6J6X826_9ZZZZ</name>
<keyword evidence="1" id="KW-0378">Hydrolase</keyword>
<reference evidence="3" key="1">
    <citation type="submission" date="2020-05" db="EMBL/GenBank/DDBJ databases">
        <authorList>
            <person name="Chiriac C."/>
            <person name="Salcher M."/>
            <person name="Ghai R."/>
            <person name="Kavagutti S V."/>
        </authorList>
    </citation>
    <scope>NUCLEOTIDE SEQUENCE</scope>
</reference>
<accession>A0A6J6X826</accession>
<dbReference type="Gene3D" id="3.40.50.1240">
    <property type="entry name" value="Phosphoglycerate mutase-like"/>
    <property type="match status" value="1"/>
</dbReference>
<dbReference type="PROSITE" id="PS51462">
    <property type="entry name" value="NUDIX"/>
    <property type="match status" value="1"/>
</dbReference>
<dbReference type="SMART" id="SM00855">
    <property type="entry name" value="PGAM"/>
    <property type="match status" value="1"/>
</dbReference>
<organism evidence="3">
    <name type="scientific">freshwater metagenome</name>
    <dbReference type="NCBI Taxonomy" id="449393"/>
    <lineage>
        <taxon>unclassified sequences</taxon>
        <taxon>metagenomes</taxon>
        <taxon>ecological metagenomes</taxon>
    </lineage>
</organism>
<dbReference type="InterPro" id="IPR015797">
    <property type="entry name" value="NUDIX_hydrolase-like_dom_sf"/>
</dbReference>
<evidence type="ECO:0000256" key="1">
    <source>
        <dbReference type="ARBA" id="ARBA00022801"/>
    </source>
</evidence>